<dbReference type="EMBL" id="CT868004">
    <property type="protein sequence ID" value="CAK59790.1"/>
    <property type="molecule type" value="Genomic_DNA"/>
</dbReference>
<organism evidence="2 3">
    <name type="scientific">Paramecium tetraurelia</name>
    <dbReference type="NCBI Taxonomy" id="5888"/>
    <lineage>
        <taxon>Eukaryota</taxon>
        <taxon>Sar</taxon>
        <taxon>Alveolata</taxon>
        <taxon>Ciliophora</taxon>
        <taxon>Intramacronucleata</taxon>
        <taxon>Oligohymenophorea</taxon>
        <taxon>Peniculida</taxon>
        <taxon>Parameciidae</taxon>
        <taxon>Paramecium</taxon>
    </lineage>
</organism>
<accession>A0BMM3</accession>
<gene>
    <name evidence="2" type="ORF">GSPATT00030426001</name>
</gene>
<dbReference type="eggNOG" id="KOG0266">
    <property type="taxonomic scope" value="Eukaryota"/>
</dbReference>
<dbReference type="SMART" id="SM00320">
    <property type="entry name" value="WD40"/>
    <property type="match status" value="3"/>
</dbReference>
<dbReference type="SUPFAM" id="SSF50978">
    <property type="entry name" value="WD40 repeat-like"/>
    <property type="match status" value="1"/>
</dbReference>
<feature type="repeat" description="WD" evidence="1">
    <location>
        <begin position="532"/>
        <end position="564"/>
    </location>
</feature>
<evidence type="ECO:0000313" key="2">
    <source>
        <dbReference type="EMBL" id="CAK59790.1"/>
    </source>
</evidence>
<proteinExistence type="predicted"/>
<dbReference type="GO" id="GO:0016226">
    <property type="term" value="P:iron-sulfur cluster assembly"/>
    <property type="evidence" value="ECO:0000318"/>
    <property type="project" value="GO_Central"/>
</dbReference>
<name>A0BMM3_PARTE</name>
<feature type="repeat" description="WD" evidence="1">
    <location>
        <begin position="577"/>
        <end position="608"/>
    </location>
</feature>
<dbReference type="Proteomes" id="UP000000600">
    <property type="component" value="Unassembled WGS sequence"/>
</dbReference>
<dbReference type="PANTHER" id="PTHR19920:SF0">
    <property type="entry name" value="CYTOSOLIC IRON-SULFUR PROTEIN ASSEMBLY PROTEIN CIAO1-RELATED"/>
    <property type="match status" value="1"/>
</dbReference>
<dbReference type="PROSITE" id="PS50294">
    <property type="entry name" value="WD_REPEATS_REGION"/>
    <property type="match status" value="2"/>
</dbReference>
<keyword evidence="3" id="KW-1185">Reference proteome</keyword>
<dbReference type="STRING" id="5888.A0BMM3"/>
<dbReference type="InterPro" id="IPR001680">
    <property type="entry name" value="WD40_rpt"/>
</dbReference>
<reference evidence="2 3" key="1">
    <citation type="journal article" date="2006" name="Nature">
        <title>Global trends of whole-genome duplications revealed by the ciliate Paramecium tetraurelia.</title>
        <authorList>
            <consortium name="Genoscope"/>
            <person name="Aury J.-M."/>
            <person name="Jaillon O."/>
            <person name="Duret L."/>
            <person name="Noel B."/>
            <person name="Jubin C."/>
            <person name="Porcel B.M."/>
            <person name="Segurens B."/>
            <person name="Daubin V."/>
            <person name="Anthouard V."/>
            <person name="Aiach N."/>
            <person name="Arnaiz O."/>
            <person name="Billaut A."/>
            <person name="Beisson J."/>
            <person name="Blanc I."/>
            <person name="Bouhouche K."/>
            <person name="Camara F."/>
            <person name="Duharcourt S."/>
            <person name="Guigo R."/>
            <person name="Gogendeau D."/>
            <person name="Katinka M."/>
            <person name="Keller A.-M."/>
            <person name="Kissmehl R."/>
            <person name="Klotz C."/>
            <person name="Koll F."/>
            <person name="Le Moue A."/>
            <person name="Lepere C."/>
            <person name="Malinsky S."/>
            <person name="Nowacki M."/>
            <person name="Nowak J.K."/>
            <person name="Plattner H."/>
            <person name="Poulain J."/>
            <person name="Ruiz F."/>
            <person name="Serrano V."/>
            <person name="Zagulski M."/>
            <person name="Dessen P."/>
            <person name="Betermier M."/>
            <person name="Weissenbach J."/>
            <person name="Scarpelli C."/>
            <person name="Schachter V."/>
            <person name="Sperling L."/>
            <person name="Meyer E."/>
            <person name="Cohen J."/>
            <person name="Wincker P."/>
        </authorList>
    </citation>
    <scope>NUCLEOTIDE SEQUENCE [LARGE SCALE GENOMIC DNA]</scope>
    <source>
        <strain evidence="2 3">Stock d4-2</strain>
    </source>
</reference>
<dbReference type="HOGENOM" id="CLU_019203_1_0_1"/>
<dbReference type="InParanoid" id="A0BMM3"/>
<dbReference type="OrthoDB" id="338631at2759"/>
<dbReference type="Gene3D" id="2.130.10.10">
    <property type="entry name" value="YVTN repeat-like/Quinoprotein amine dehydrogenase"/>
    <property type="match status" value="1"/>
</dbReference>
<keyword evidence="1" id="KW-0853">WD repeat</keyword>
<protein>
    <submittedName>
        <fullName evidence="2">Uncharacterized protein</fullName>
    </submittedName>
</protein>
<dbReference type="Pfam" id="PF00400">
    <property type="entry name" value="WD40"/>
    <property type="match status" value="2"/>
</dbReference>
<evidence type="ECO:0000256" key="1">
    <source>
        <dbReference type="PROSITE-ProRule" id="PRU00221"/>
    </source>
</evidence>
<dbReference type="RefSeq" id="XP_001427188.1">
    <property type="nucleotide sequence ID" value="XM_001427151.1"/>
</dbReference>
<dbReference type="GeneID" id="5012972"/>
<dbReference type="AlphaFoldDB" id="A0BMM3"/>
<dbReference type="InterPro" id="IPR015943">
    <property type="entry name" value="WD40/YVTN_repeat-like_dom_sf"/>
</dbReference>
<dbReference type="OMA" id="QKNRDQI"/>
<dbReference type="GO" id="GO:0097361">
    <property type="term" value="C:cytosolic [4Fe-4S] assembly targeting complex"/>
    <property type="evidence" value="ECO:0000318"/>
    <property type="project" value="GO_Central"/>
</dbReference>
<dbReference type="PANTHER" id="PTHR19920">
    <property type="entry name" value="WD40 PROTEIN CIAO1"/>
    <property type="match status" value="1"/>
</dbReference>
<dbReference type="KEGG" id="ptm:GSPATT00030426001"/>
<dbReference type="InterPro" id="IPR036322">
    <property type="entry name" value="WD40_repeat_dom_sf"/>
</dbReference>
<evidence type="ECO:0000313" key="3">
    <source>
        <dbReference type="Proteomes" id="UP000000600"/>
    </source>
</evidence>
<sequence>MIQNIGLQDFEICQTHREKIVYIDKEQSDSAKRALCYQCVAEQEKNRNLKMIDNIKSQLSNLMEYLIQNRESRTQQNIDLLKELHNFLQQQQGKFCYQIEKCQQNIYNQISLLQKANLQYKNKISQITIHDLNSPDKLKSQIKKEVIDCKGVKEFLIKQINGFEVFSIKQQFEERIQKIDFGDQNLELEQLCNLELVNNENEQQQKNIWKCDLHKEEIMFIDLGHQQTIPNRLACRKCVPKYNIQFTNIEDLQMQWQKYDQDTQKSAQAYLNFQKKINNQILKTIQEFKTEVNQDIDGLCQLIQKSLQFNVYDSFYKPFTLLQKDWLTISRDEIIIIADSISQKNRDQIIKANVRNEFKNNEQFIKNTIASNFQKIQSLINTLLSEIQETIPQENNLYLQTKKHYQIRKPKNYSFLGPTTTRNEQFLTENSPTIKREFNIESNRDSLEIDTIDRDSPQLNKISRMKSLFRQNWAKNIQRPFQYEVVCEINENSQTFTFAINSQCSILVLGQYRGQIKVFSFSNGSLKLIQVLSEHNFNVKCLYFMKQSSSFLSGSNDRSIIIWEEDYNKRWYSCQKLVGHQGYVQCLIMNTQENLIISGSQDKTIIFWIKEIDWKCHQILRAHENSVRSISLNAVEDQLISCAEEDFKVLVIQLQNDHKTWAIVHEIKVNYWGSSVLFINESMFAFQPHGIDQLYLFKQQRNQKNQYIFKEQIAIKSGQNCTALFPLVFIKQKSILMTKNGLFINIIRKDKNDEYVIEQSFENSVNCCGIQGTLSSNGEFLIIWDGQVNRIIVRRFEQY</sequence>
<dbReference type="PROSITE" id="PS50082">
    <property type="entry name" value="WD_REPEATS_2"/>
    <property type="match status" value="2"/>
</dbReference>